<evidence type="ECO:0000313" key="2">
    <source>
        <dbReference type="EMBL" id="KAH9303496.1"/>
    </source>
</evidence>
<dbReference type="InterPro" id="IPR043502">
    <property type="entry name" value="DNA/RNA_pol_sf"/>
</dbReference>
<dbReference type="InterPro" id="IPR000477">
    <property type="entry name" value="RT_dom"/>
</dbReference>
<dbReference type="Gene3D" id="3.30.70.270">
    <property type="match status" value="1"/>
</dbReference>
<proteinExistence type="predicted"/>
<dbReference type="EMBL" id="JAHRHJ020000009">
    <property type="protein sequence ID" value="KAH9303496.1"/>
    <property type="molecule type" value="Genomic_DNA"/>
</dbReference>
<evidence type="ECO:0000259" key="1">
    <source>
        <dbReference type="Pfam" id="PF00078"/>
    </source>
</evidence>
<name>A0AA38CPF4_TAXCH</name>
<dbReference type="InterPro" id="IPR053134">
    <property type="entry name" value="RNA-dir_DNA_polymerase"/>
</dbReference>
<dbReference type="AlphaFoldDB" id="A0AA38CPF4"/>
<dbReference type="PANTHER" id="PTHR24559">
    <property type="entry name" value="TRANSPOSON TY3-I GAG-POL POLYPROTEIN"/>
    <property type="match status" value="1"/>
</dbReference>
<dbReference type="SUPFAM" id="SSF56672">
    <property type="entry name" value="DNA/RNA polymerases"/>
    <property type="match status" value="1"/>
</dbReference>
<reference evidence="2 3" key="1">
    <citation type="journal article" date="2021" name="Nat. Plants">
        <title>The Taxus genome provides insights into paclitaxel biosynthesis.</title>
        <authorList>
            <person name="Xiong X."/>
            <person name="Gou J."/>
            <person name="Liao Q."/>
            <person name="Li Y."/>
            <person name="Zhou Q."/>
            <person name="Bi G."/>
            <person name="Li C."/>
            <person name="Du R."/>
            <person name="Wang X."/>
            <person name="Sun T."/>
            <person name="Guo L."/>
            <person name="Liang H."/>
            <person name="Lu P."/>
            <person name="Wu Y."/>
            <person name="Zhang Z."/>
            <person name="Ro D.K."/>
            <person name="Shang Y."/>
            <person name="Huang S."/>
            <person name="Yan J."/>
        </authorList>
    </citation>
    <scope>NUCLEOTIDE SEQUENCE [LARGE SCALE GENOMIC DNA]</scope>
    <source>
        <strain evidence="2">Ta-2019</strain>
    </source>
</reference>
<dbReference type="Pfam" id="PF00078">
    <property type="entry name" value="RVT_1"/>
    <property type="match status" value="1"/>
</dbReference>
<protein>
    <recommendedName>
        <fullName evidence="1">Reverse transcriptase domain-containing protein</fullName>
    </recommendedName>
</protein>
<accession>A0AA38CPF4</accession>
<dbReference type="Gene3D" id="3.10.10.10">
    <property type="entry name" value="HIV Type 1 Reverse Transcriptase, subunit A, domain 1"/>
    <property type="match status" value="1"/>
</dbReference>
<feature type="domain" description="Reverse transcriptase" evidence="1">
    <location>
        <begin position="61"/>
        <end position="148"/>
    </location>
</feature>
<dbReference type="Proteomes" id="UP000824469">
    <property type="component" value="Unassembled WGS sequence"/>
</dbReference>
<dbReference type="InterPro" id="IPR043128">
    <property type="entry name" value="Rev_trsase/Diguanyl_cyclase"/>
</dbReference>
<dbReference type="PANTHER" id="PTHR24559:SF444">
    <property type="entry name" value="REVERSE TRANSCRIPTASE DOMAIN-CONTAINING PROTEIN"/>
    <property type="match status" value="1"/>
</dbReference>
<gene>
    <name evidence="2" type="ORF">KI387_043858</name>
</gene>
<dbReference type="CDD" id="cd01647">
    <property type="entry name" value="RT_LTR"/>
    <property type="match status" value="1"/>
</dbReference>
<sequence>MKINLNEGAHPIQKNPDRMNLNLRIKFKEEIDKMITSGIGEAVEELEWIIMMVISIKKDGRINICVYYRDLNTVCVIDPFPTPFTKEILEGVAGYEIYSFTDGFSGYHQVRISKEDQEKETFSPGWGNFSYTVMPFGLKNTPVVFSQIVVLKF</sequence>
<comment type="caution">
    <text evidence="2">The sequence shown here is derived from an EMBL/GenBank/DDBJ whole genome shotgun (WGS) entry which is preliminary data.</text>
</comment>
<evidence type="ECO:0000313" key="3">
    <source>
        <dbReference type="Proteomes" id="UP000824469"/>
    </source>
</evidence>
<organism evidence="2 3">
    <name type="scientific">Taxus chinensis</name>
    <name type="common">Chinese yew</name>
    <name type="synonym">Taxus wallichiana var. chinensis</name>
    <dbReference type="NCBI Taxonomy" id="29808"/>
    <lineage>
        <taxon>Eukaryota</taxon>
        <taxon>Viridiplantae</taxon>
        <taxon>Streptophyta</taxon>
        <taxon>Embryophyta</taxon>
        <taxon>Tracheophyta</taxon>
        <taxon>Spermatophyta</taxon>
        <taxon>Pinopsida</taxon>
        <taxon>Pinidae</taxon>
        <taxon>Conifers II</taxon>
        <taxon>Cupressales</taxon>
        <taxon>Taxaceae</taxon>
        <taxon>Taxus</taxon>
    </lineage>
</organism>
<keyword evidence="3" id="KW-1185">Reference proteome</keyword>